<dbReference type="Gene3D" id="3.40.50.300">
    <property type="entry name" value="P-loop containing nucleotide triphosphate hydrolases"/>
    <property type="match status" value="1"/>
</dbReference>
<dbReference type="EC" id="3.6.4.13" evidence="1"/>
<dbReference type="GO" id="GO:0016787">
    <property type="term" value="F:hydrolase activity"/>
    <property type="evidence" value="ECO:0007669"/>
    <property type="project" value="UniProtKB-KW"/>
</dbReference>
<dbReference type="InterPro" id="IPR001650">
    <property type="entry name" value="Helicase_C-like"/>
</dbReference>
<evidence type="ECO:0000256" key="5">
    <source>
        <dbReference type="ARBA" id="ARBA00022840"/>
    </source>
</evidence>
<dbReference type="GO" id="GO:0005524">
    <property type="term" value="F:ATP binding"/>
    <property type="evidence" value="ECO:0007669"/>
    <property type="project" value="UniProtKB-KW"/>
</dbReference>
<dbReference type="SUPFAM" id="SSF52540">
    <property type="entry name" value="P-loop containing nucleoside triphosphate hydrolases"/>
    <property type="match status" value="1"/>
</dbReference>
<dbReference type="PANTHER" id="PTHR47963">
    <property type="entry name" value="DEAD-BOX ATP-DEPENDENT RNA HELICASE 47, MITOCHONDRIAL"/>
    <property type="match status" value="1"/>
</dbReference>
<dbReference type="InterPro" id="IPR027417">
    <property type="entry name" value="P-loop_NTPase"/>
</dbReference>
<evidence type="ECO:0000256" key="3">
    <source>
        <dbReference type="ARBA" id="ARBA00022801"/>
    </source>
</evidence>
<gene>
    <name evidence="8" type="ORF">CPEL01642_LOCUS17074</name>
</gene>
<dbReference type="PANTHER" id="PTHR47963:SF8">
    <property type="entry name" value="ATP-DEPENDENT RNA HELICASE DEAD"/>
    <property type="match status" value="1"/>
</dbReference>
<evidence type="ECO:0000256" key="4">
    <source>
        <dbReference type="ARBA" id="ARBA00022806"/>
    </source>
</evidence>
<dbReference type="InterPro" id="IPR050547">
    <property type="entry name" value="DEAD_box_RNA_helicases"/>
</dbReference>
<keyword evidence="4" id="KW-0347">Helicase</keyword>
<feature type="compositionally biased region" description="Basic residues" evidence="6">
    <location>
        <begin position="13"/>
        <end position="24"/>
    </location>
</feature>
<dbReference type="AlphaFoldDB" id="A0A7S0LLK2"/>
<protein>
    <recommendedName>
        <fullName evidence="1">RNA helicase</fullName>
        <ecNumber evidence="1">3.6.4.13</ecNumber>
    </recommendedName>
</protein>
<dbReference type="GO" id="GO:0003723">
    <property type="term" value="F:RNA binding"/>
    <property type="evidence" value="ECO:0007669"/>
    <property type="project" value="TreeGrafter"/>
</dbReference>
<dbReference type="GO" id="GO:0003724">
    <property type="term" value="F:RNA helicase activity"/>
    <property type="evidence" value="ECO:0007669"/>
    <property type="project" value="UniProtKB-EC"/>
</dbReference>
<feature type="domain" description="Helicase C-terminal" evidence="7">
    <location>
        <begin position="209"/>
        <end position="377"/>
    </location>
</feature>
<evidence type="ECO:0000256" key="1">
    <source>
        <dbReference type="ARBA" id="ARBA00012552"/>
    </source>
</evidence>
<evidence type="ECO:0000259" key="7">
    <source>
        <dbReference type="PROSITE" id="PS51194"/>
    </source>
</evidence>
<sequence>MLAEAHDPPPSRGRSRRGAKKGNGGRRESEALYEDEDDLLDDPARPIAEAAAKLRIRVDAPLGCLQALVLDEADALISPLSRYATYREKQTRISHPRPASVLLELLRERAGHQIQLLCASATVGRPLRRELARLCGRKLQAVTLPLPSEGVRTALPGRSTASAPASVLVDTRPTALEGGEAQARAPSSTGAAASPASAAGGRAVSLPATLELVVLETEQENTLAAIHEALDTYSPAEALLFTSEGRKVDPEVRLLQQSGLRGATSLSEKLLSTSATPEGQAPPAENKAPCVLVASPSIARGLDLPSVELVIITGLPATANQLLHLAGRTARQGARGRAVFVATPEECKSRLGSLGSQLGVDLRTLRQRVAIRNEEWATMWTVHQKVIQADSKAQ</sequence>
<evidence type="ECO:0000313" key="8">
    <source>
        <dbReference type="EMBL" id="CAD8613694.1"/>
    </source>
</evidence>
<dbReference type="SMART" id="SM00490">
    <property type="entry name" value="HELICc"/>
    <property type="match status" value="1"/>
</dbReference>
<name>A0A7S0LLK2_9EUKA</name>
<keyword evidence="5" id="KW-0067">ATP-binding</keyword>
<accession>A0A7S0LLK2</accession>
<reference evidence="8" key="1">
    <citation type="submission" date="2021-01" db="EMBL/GenBank/DDBJ databases">
        <authorList>
            <person name="Corre E."/>
            <person name="Pelletier E."/>
            <person name="Niang G."/>
            <person name="Scheremetjew M."/>
            <person name="Finn R."/>
            <person name="Kale V."/>
            <person name="Holt S."/>
            <person name="Cochrane G."/>
            <person name="Meng A."/>
            <person name="Brown T."/>
            <person name="Cohen L."/>
        </authorList>
    </citation>
    <scope>NUCLEOTIDE SEQUENCE</scope>
    <source>
        <strain evidence="8">PLY182g</strain>
    </source>
</reference>
<feature type="region of interest" description="Disordered" evidence="6">
    <location>
        <begin position="1"/>
        <end position="38"/>
    </location>
</feature>
<proteinExistence type="predicted"/>
<feature type="region of interest" description="Disordered" evidence="6">
    <location>
        <begin position="177"/>
        <end position="199"/>
    </location>
</feature>
<dbReference type="EMBL" id="HBEY01035801">
    <property type="protein sequence ID" value="CAD8613694.1"/>
    <property type="molecule type" value="Transcribed_RNA"/>
</dbReference>
<evidence type="ECO:0000256" key="2">
    <source>
        <dbReference type="ARBA" id="ARBA00022741"/>
    </source>
</evidence>
<dbReference type="PROSITE" id="PS51194">
    <property type="entry name" value="HELICASE_CTER"/>
    <property type="match status" value="1"/>
</dbReference>
<keyword evidence="2" id="KW-0547">Nucleotide-binding</keyword>
<organism evidence="8">
    <name type="scientific">Coccolithus braarudii</name>
    <dbReference type="NCBI Taxonomy" id="221442"/>
    <lineage>
        <taxon>Eukaryota</taxon>
        <taxon>Haptista</taxon>
        <taxon>Haptophyta</taxon>
        <taxon>Prymnesiophyceae</taxon>
        <taxon>Coccolithales</taxon>
        <taxon>Coccolithaceae</taxon>
        <taxon>Coccolithus</taxon>
    </lineage>
</organism>
<feature type="compositionally biased region" description="Low complexity" evidence="6">
    <location>
        <begin position="181"/>
        <end position="199"/>
    </location>
</feature>
<evidence type="ECO:0000256" key="6">
    <source>
        <dbReference type="SAM" id="MobiDB-lite"/>
    </source>
</evidence>
<keyword evidence="3" id="KW-0378">Hydrolase</keyword>
<dbReference type="Pfam" id="PF00271">
    <property type="entry name" value="Helicase_C"/>
    <property type="match status" value="1"/>
</dbReference>